<evidence type="ECO:0000313" key="5">
    <source>
        <dbReference type="Proteomes" id="UP000689195"/>
    </source>
</evidence>
<sequence>MILIITLVYIANQKVIYQFDARNKQKDDWQGLSDFFECEQFKYFGQTSDDHGISRLFLDLESHQQYRIDALVLNIDGLNVPQVFIDNILENPDLESSVSSMKYCEDPAPELFHNITIIRQHSRRSLWMRIKLHYGGLLSLNLSIIQCQYGCIGCIQVDPIHCLKWELHQFSFNQKLIRNYDGWNEKLDNENDIYCGFLQYVKFDTINYFTQLPPHQDLLIKFFKKDDGIIIIDYIYGQQMTTNQQDHQVEILIKNHPDPIFQLILRNQDPSKQSSIRDFELFYTQPEIMFPNFYEGCQDFIVDQCLKCQKGWIEDEQFLSCHPICGDKIIQGQEECDDGNQISKDGCFKCQFSCTDFCTKCIFGICYQCEDGFLININRTCDPVCGDGILIPYSVEQCEIFEDNNQSGCINCKYSTINNCKNVYISQCLECQSGYYSQGYGCNPYCGDGIVLKQFEDCDDGNQVPFDGCYECKYQCIEGCNICDQGQCILKCDLEYEFVNNNCLSICGDKIVTKEEECDDGNTIQFDGCFNCKYSCPLNCFECYQGICLICNYEYQLLNTNQCKKYLNCGDGLLQLEEECDDGNDQIADGCMDCMIEQNWVCSTILTNSPTQCSFVKYPDLIIDYLNMTQNKQYISIRFSQQIKIFTLQPLSETITFDLLNVEKKKWNSKLSIIQDVGSFVSVGEYVLEIDVLQLLEYRPVMKILINQTVANNDNAVLINHLKQIILQYPKFLDDKQKDYSQIIQFLLYLVQQAYIYYLELVNYFLKF</sequence>
<keyword evidence="1" id="KW-0732">Signal</keyword>
<dbReference type="Pfam" id="PF13948">
    <property type="entry name" value="DUF4215"/>
    <property type="match status" value="5"/>
</dbReference>
<protein>
    <submittedName>
        <fullName evidence="4">Uncharacterized protein</fullName>
    </submittedName>
</protein>
<dbReference type="Proteomes" id="UP000689195">
    <property type="component" value="Unassembled WGS sequence"/>
</dbReference>
<dbReference type="AlphaFoldDB" id="A0A8S1Y2H9"/>
<evidence type="ECO:0000256" key="3">
    <source>
        <dbReference type="ARBA" id="ARBA00023157"/>
    </source>
</evidence>
<organism evidence="4 5">
    <name type="scientific">Paramecium pentaurelia</name>
    <dbReference type="NCBI Taxonomy" id="43138"/>
    <lineage>
        <taxon>Eukaryota</taxon>
        <taxon>Sar</taxon>
        <taxon>Alveolata</taxon>
        <taxon>Ciliophora</taxon>
        <taxon>Intramacronucleata</taxon>
        <taxon>Oligohymenophorea</taxon>
        <taxon>Peniculida</taxon>
        <taxon>Parameciidae</taxon>
        <taxon>Paramecium</taxon>
    </lineage>
</organism>
<evidence type="ECO:0000256" key="2">
    <source>
        <dbReference type="ARBA" id="ARBA00022737"/>
    </source>
</evidence>
<dbReference type="PANTHER" id="PTHR39767:SF2">
    <property type="entry name" value="CHROMOSOME UNDETERMINED SCAFFOLD_1, WHOLE GENOME SHOTGUN SEQUENCE"/>
    <property type="match status" value="1"/>
</dbReference>
<dbReference type="PANTHER" id="PTHR39767">
    <property type="entry name" value="CALCIUM/CALMODULIN-BINDING MEMBRANE PROTEIN PCM4-RELATED"/>
    <property type="match status" value="1"/>
</dbReference>
<comment type="caution">
    <text evidence="4">The sequence shown here is derived from an EMBL/GenBank/DDBJ whole genome shotgun (WGS) entry which is preliminary data.</text>
</comment>
<dbReference type="EMBL" id="CAJJDO010000142">
    <property type="protein sequence ID" value="CAD8205824.1"/>
    <property type="molecule type" value="Genomic_DNA"/>
</dbReference>
<reference evidence="4" key="1">
    <citation type="submission" date="2021-01" db="EMBL/GenBank/DDBJ databases">
        <authorList>
            <consortium name="Genoscope - CEA"/>
            <person name="William W."/>
        </authorList>
    </citation>
    <scope>NUCLEOTIDE SEQUENCE</scope>
</reference>
<keyword evidence="5" id="KW-1185">Reference proteome</keyword>
<keyword evidence="3" id="KW-1015">Disulfide bond</keyword>
<dbReference type="OrthoDB" id="28293at2759"/>
<gene>
    <name evidence="4" type="ORF">PPENT_87.1.T1420016</name>
</gene>
<dbReference type="InterPro" id="IPR011936">
    <property type="entry name" value="Myxo_disulph_rpt"/>
</dbReference>
<evidence type="ECO:0000313" key="4">
    <source>
        <dbReference type="EMBL" id="CAD8205824.1"/>
    </source>
</evidence>
<dbReference type="NCBIfam" id="TIGR02232">
    <property type="entry name" value="myxo_disulf_rpt"/>
    <property type="match status" value="4"/>
</dbReference>
<accession>A0A8S1Y2H9</accession>
<evidence type="ECO:0000256" key="1">
    <source>
        <dbReference type="ARBA" id="ARBA00022729"/>
    </source>
</evidence>
<proteinExistence type="predicted"/>
<name>A0A8S1Y2H9_9CILI</name>
<keyword evidence="2" id="KW-0677">Repeat</keyword>